<protein>
    <submittedName>
        <fullName evidence="1">Uncharacterized protein</fullName>
    </submittedName>
</protein>
<reference evidence="1" key="1">
    <citation type="submission" date="2006-08" db="EMBL/GenBank/DDBJ databases">
        <title>Complete genome sequence of Haemophilus somnus 129PT.</title>
        <authorList>
            <person name="Copeland A."/>
            <person name="Lucas S."/>
            <person name="Lapidus A."/>
            <person name="Barry K."/>
            <person name="Glavina del Rio T."/>
            <person name="Hammon N."/>
            <person name="Dalin E."/>
            <person name="Tice H."/>
            <person name="Pitluck S."/>
            <person name="Brettin T.S."/>
            <person name="Bruce D."/>
            <person name="Challacombe J.F."/>
            <person name="Chertkov O."/>
            <person name="Detter J.C."/>
            <person name="Gilna P."/>
            <person name="Han S."/>
            <person name="Misra M."/>
            <person name="Tapia R."/>
            <person name="Thayer N.N."/>
            <person name="Xie G."/>
            <person name="Inzana T.J."/>
            <person name="Duncan A.J."/>
            <person name="Siddaramppa S."/>
            <person name="Richardson P."/>
        </authorList>
    </citation>
    <scope>NUCLEOTIDE SEQUENCE</scope>
    <source>
        <strain evidence="1">129PT</strain>
    </source>
</reference>
<sequence length="97" mass="11703">MDFKQYVLGTLFYRFISEKFEKYNDCAFEIIGYLADWGRCASGVFHCFDYHRQKTAEEFKECVMRVLTKNYEENPDVRTKMTVAEIEKEFLTRLLTR</sequence>
<dbReference type="HOGENOM" id="CLU_164672_0_0_6"/>
<dbReference type="EMBL" id="CP000436">
    <property type="protein sequence ID" value="ABI25143.1"/>
    <property type="molecule type" value="Genomic_DNA"/>
</dbReference>
<dbReference type="eggNOG" id="ENOG502Z8SP">
    <property type="taxonomic scope" value="Bacteria"/>
</dbReference>
<accession>Q0I3J8</accession>
<dbReference type="KEGG" id="hso:HS_0868"/>
<proteinExistence type="predicted"/>
<gene>
    <name evidence="1" type="ordered locus">HS_0868</name>
</gene>
<evidence type="ECO:0000313" key="1">
    <source>
        <dbReference type="EMBL" id="ABI25143.1"/>
    </source>
</evidence>
<organism evidence="1">
    <name type="scientific">Histophilus somni (strain 129Pt)</name>
    <name type="common">Haemophilus somnus</name>
    <dbReference type="NCBI Taxonomy" id="205914"/>
    <lineage>
        <taxon>Bacteria</taxon>
        <taxon>Pseudomonadati</taxon>
        <taxon>Pseudomonadota</taxon>
        <taxon>Gammaproteobacteria</taxon>
        <taxon>Pasteurellales</taxon>
        <taxon>Pasteurellaceae</taxon>
        <taxon>Histophilus</taxon>
    </lineage>
</organism>
<name>Q0I3J8_HISS1</name>
<dbReference type="AlphaFoldDB" id="Q0I3J8"/>